<reference evidence="2" key="2">
    <citation type="submission" date="2023-06" db="EMBL/GenBank/DDBJ databases">
        <authorList>
            <consortium name="Lawrence Berkeley National Laboratory"/>
            <person name="Mondo S.J."/>
            <person name="Hensen N."/>
            <person name="Bonometti L."/>
            <person name="Westerberg I."/>
            <person name="Brannstrom I.O."/>
            <person name="Guillou S."/>
            <person name="Cros-Aarteil S."/>
            <person name="Calhoun S."/>
            <person name="Haridas S."/>
            <person name="Kuo A."/>
            <person name="Pangilinan J."/>
            <person name="Riley R."/>
            <person name="Labutti K."/>
            <person name="Andreopoulos B."/>
            <person name="Lipzen A."/>
            <person name="Chen C."/>
            <person name="Yanf M."/>
            <person name="Daum C."/>
            <person name="Ng V."/>
            <person name="Clum A."/>
            <person name="Steindorff A."/>
            <person name="Ohm R."/>
            <person name="Martin F."/>
            <person name="Silar P."/>
            <person name="Natvig D."/>
            <person name="Lalanne C."/>
            <person name="Gautier V."/>
            <person name="Ament-Velasquez S.L."/>
            <person name="Kruys A."/>
            <person name="Hutchinson M.I."/>
            <person name="Powell A.J."/>
            <person name="Barry K."/>
            <person name="Miller A.N."/>
            <person name="Grigoriev I.V."/>
            <person name="Debuchy R."/>
            <person name="Gladieux P."/>
            <person name="Thoren M.H."/>
            <person name="Johannesson H."/>
        </authorList>
    </citation>
    <scope>NUCLEOTIDE SEQUENCE</scope>
    <source>
        <strain evidence="2">CBS 333.67</strain>
    </source>
</reference>
<organism evidence="2 3">
    <name type="scientific">Chaetomium strumarium</name>
    <dbReference type="NCBI Taxonomy" id="1170767"/>
    <lineage>
        <taxon>Eukaryota</taxon>
        <taxon>Fungi</taxon>
        <taxon>Dikarya</taxon>
        <taxon>Ascomycota</taxon>
        <taxon>Pezizomycotina</taxon>
        <taxon>Sordariomycetes</taxon>
        <taxon>Sordariomycetidae</taxon>
        <taxon>Sordariales</taxon>
        <taxon>Chaetomiaceae</taxon>
        <taxon>Chaetomium</taxon>
    </lineage>
</organism>
<dbReference type="GeneID" id="87887273"/>
<dbReference type="InterPro" id="IPR032710">
    <property type="entry name" value="NTF2-like_dom_sf"/>
</dbReference>
<feature type="compositionally biased region" description="Acidic residues" evidence="1">
    <location>
        <begin position="107"/>
        <end position="119"/>
    </location>
</feature>
<evidence type="ECO:0000313" key="3">
    <source>
        <dbReference type="Proteomes" id="UP001273166"/>
    </source>
</evidence>
<accession>A0AAJ0M6N6</accession>
<name>A0AAJ0M6N6_9PEZI</name>
<gene>
    <name evidence="2" type="ORF">B0T15DRAFT_519629</name>
</gene>
<evidence type="ECO:0000313" key="2">
    <source>
        <dbReference type="EMBL" id="KAK3310850.1"/>
    </source>
</evidence>
<proteinExistence type="predicted"/>
<dbReference type="Proteomes" id="UP001273166">
    <property type="component" value="Unassembled WGS sequence"/>
</dbReference>
<sequence length="186" mass="19917">MATAMGDNKPTTTTRVFTSLQARLEYVYQDPTRLHEISSPDVVLHPADRDVFSPPRAPLVGIAAAQAHEEGLMAAGATLTFDVESITVGGGGVFGCVMGMLRAEMQEDEGEGECEDDDHDGQISSKNGGAGKKKGSEMPSEQGQEKGSGGKEKKGAGSGGSKRRRMEMPFCGLWKFDDRGRVVEHW</sequence>
<protein>
    <submittedName>
        <fullName evidence="2">Uncharacterized protein</fullName>
    </submittedName>
</protein>
<dbReference type="SUPFAM" id="SSF54427">
    <property type="entry name" value="NTF2-like"/>
    <property type="match status" value="1"/>
</dbReference>
<comment type="caution">
    <text evidence="2">The sequence shown here is derived from an EMBL/GenBank/DDBJ whole genome shotgun (WGS) entry which is preliminary data.</text>
</comment>
<dbReference type="EMBL" id="JAUDZG010000001">
    <property type="protein sequence ID" value="KAK3310850.1"/>
    <property type="molecule type" value="Genomic_DNA"/>
</dbReference>
<feature type="region of interest" description="Disordered" evidence="1">
    <location>
        <begin position="107"/>
        <end position="164"/>
    </location>
</feature>
<dbReference type="RefSeq" id="XP_062726630.1">
    <property type="nucleotide sequence ID" value="XM_062868444.1"/>
</dbReference>
<keyword evidence="3" id="KW-1185">Reference proteome</keyword>
<dbReference type="Gene3D" id="3.10.450.50">
    <property type="match status" value="1"/>
</dbReference>
<evidence type="ECO:0000256" key="1">
    <source>
        <dbReference type="SAM" id="MobiDB-lite"/>
    </source>
</evidence>
<dbReference type="AlphaFoldDB" id="A0AAJ0M6N6"/>
<reference evidence="2" key="1">
    <citation type="journal article" date="2023" name="Mol. Phylogenet. Evol.">
        <title>Genome-scale phylogeny and comparative genomics of the fungal order Sordariales.</title>
        <authorList>
            <person name="Hensen N."/>
            <person name="Bonometti L."/>
            <person name="Westerberg I."/>
            <person name="Brannstrom I.O."/>
            <person name="Guillou S."/>
            <person name="Cros-Aarteil S."/>
            <person name="Calhoun S."/>
            <person name="Haridas S."/>
            <person name="Kuo A."/>
            <person name="Mondo S."/>
            <person name="Pangilinan J."/>
            <person name="Riley R."/>
            <person name="LaButti K."/>
            <person name="Andreopoulos B."/>
            <person name="Lipzen A."/>
            <person name="Chen C."/>
            <person name="Yan M."/>
            <person name="Daum C."/>
            <person name="Ng V."/>
            <person name="Clum A."/>
            <person name="Steindorff A."/>
            <person name="Ohm R.A."/>
            <person name="Martin F."/>
            <person name="Silar P."/>
            <person name="Natvig D.O."/>
            <person name="Lalanne C."/>
            <person name="Gautier V."/>
            <person name="Ament-Velasquez S.L."/>
            <person name="Kruys A."/>
            <person name="Hutchinson M.I."/>
            <person name="Powell A.J."/>
            <person name="Barry K."/>
            <person name="Miller A.N."/>
            <person name="Grigoriev I.V."/>
            <person name="Debuchy R."/>
            <person name="Gladieux P."/>
            <person name="Hiltunen Thoren M."/>
            <person name="Johannesson H."/>
        </authorList>
    </citation>
    <scope>NUCLEOTIDE SEQUENCE</scope>
    <source>
        <strain evidence="2">CBS 333.67</strain>
    </source>
</reference>